<dbReference type="Proteomes" id="UP000250140">
    <property type="component" value="Unassembled WGS sequence"/>
</dbReference>
<keyword evidence="2" id="KW-0812">Transmembrane</keyword>
<feature type="transmembrane region" description="Helical" evidence="2">
    <location>
        <begin position="78"/>
        <end position="100"/>
    </location>
</feature>
<evidence type="ECO:0000256" key="1">
    <source>
        <dbReference type="SAM" id="MobiDB-lite"/>
    </source>
</evidence>
<accession>A0A8E2FAP1</accession>
<name>A0A8E2FAP1_9PEZI</name>
<feature type="region of interest" description="Disordered" evidence="1">
    <location>
        <begin position="477"/>
        <end position="498"/>
    </location>
</feature>
<proteinExistence type="predicted"/>
<dbReference type="PANTHER" id="PTHR34144">
    <property type="entry name" value="CHROMOSOME 8, WHOLE GENOME SHOTGUN SEQUENCE"/>
    <property type="match status" value="1"/>
</dbReference>
<dbReference type="InterPro" id="IPR021047">
    <property type="entry name" value="Mannosyltransferase_CMT1"/>
</dbReference>
<reference evidence="3 4" key="1">
    <citation type="journal article" date="2016" name="Nat. Commun.">
        <title>Ectomycorrhizal ecology is imprinted in the genome of the dominant symbiotic fungus Cenococcum geophilum.</title>
        <authorList>
            <consortium name="DOE Joint Genome Institute"/>
            <person name="Peter M."/>
            <person name="Kohler A."/>
            <person name="Ohm R.A."/>
            <person name="Kuo A."/>
            <person name="Krutzmann J."/>
            <person name="Morin E."/>
            <person name="Arend M."/>
            <person name="Barry K.W."/>
            <person name="Binder M."/>
            <person name="Choi C."/>
            <person name="Clum A."/>
            <person name="Copeland A."/>
            <person name="Grisel N."/>
            <person name="Haridas S."/>
            <person name="Kipfer T."/>
            <person name="LaButti K."/>
            <person name="Lindquist E."/>
            <person name="Lipzen A."/>
            <person name="Maire R."/>
            <person name="Meier B."/>
            <person name="Mihaltcheva S."/>
            <person name="Molinier V."/>
            <person name="Murat C."/>
            <person name="Poggeler S."/>
            <person name="Quandt C.A."/>
            <person name="Sperisen C."/>
            <person name="Tritt A."/>
            <person name="Tisserant E."/>
            <person name="Crous P.W."/>
            <person name="Henrissat B."/>
            <person name="Nehls U."/>
            <person name="Egli S."/>
            <person name="Spatafora J.W."/>
            <person name="Grigoriev I.V."/>
            <person name="Martin F.M."/>
        </authorList>
    </citation>
    <scope>NUCLEOTIDE SEQUENCE [LARGE SCALE GENOMIC DNA]</scope>
    <source>
        <strain evidence="3 4">CBS 207.34</strain>
    </source>
</reference>
<keyword evidence="2" id="KW-0472">Membrane</keyword>
<dbReference type="GO" id="GO:0016740">
    <property type="term" value="F:transferase activity"/>
    <property type="evidence" value="ECO:0007669"/>
    <property type="project" value="UniProtKB-KW"/>
</dbReference>
<keyword evidence="3" id="KW-0808">Transferase</keyword>
<keyword evidence="4" id="KW-1185">Reference proteome</keyword>
<dbReference type="OrthoDB" id="262547at2759"/>
<evidence type="ECO:0000256" key="2">
    <source>
        <dbReference type="SAM" id="Phobius"/>
    </source>
</evidence>
<keyword evidence="2" id="KW-1133">Transmembrane helix</keyword>
<organism evidence="3 4">
    <name type="scientific">Glonium stellatum</name>
    <dbReference type="NCBI Taxonomy" id="574774"/>
    <lineage>
        <taxon>Eukaryota</taxon>
        <taxon>Fungi</taxon>
        <taxon>Dikarya</taxon>
        <taxon>Ascomycota</taxon>
        <taxon>Pezizomycotina</taxon>
        <taxon>Dothideomycetes</taxon>
        <taxon>Pleosporomycetidae</taxon>
        <taxon>Gloniales</taxon>
        <taxon>Gloniaceae</taxon>
        <taxon>Glonium</taxon>
    </lineage>
</organism>
<sequence length="537" mass="60761">MAPRFRRSEEYELLPRVSSDSVRSSATSDFEHHGSATSKIQRLRRPAWLCIWLPLRPARTLYAKLSGPRGSRRPLTRAIYWAIITIPCAIVLLVLFTAAFRPSYTHLPDHYKVLQRKCQESQEPGRGNINNEKVFIAATLYDPDGALVGGDWGSAVLKLVELLGPENVHVSVYENDADPPAKASLESLEKKLTCNSSLISEHLPLEEIPRVTIPSGEKRMKRIAFLAEVRNRALRPFETNPSVRFDKLLFINDVMFSPIDAVHLLFSTNIDASGHAQYGAACAVDFINAFKFYDRFATRDLEGYAMGIPFFPWFTNAGNADSRRDVLAQKDAVRVRACWGGMTAFEAKWFQGSYLDDSPTVVDNTNFAASEISPLRFRYEKDPFWDASECCLIHADLTYLRHGRNITTDSGIFTNPYIRVAYDSRTLSWLPYTRRIERLYSFIHNFLNHAVGLPSYNPRRLEQPGDEVVEKVWKYDETGEKPSPGEPGSNPKGSYHDVKRVVGPGRFCGSRKLLVLNDNPREGEKKWMDVPLPALPG</sequence>
<dbReference type="EMBL" id="KV748721">
    <property type="protein sequence ID" value="OCL13448.1"/>
    <property type="molecule type" value="Genomic_DNA"/>
</dbReference>
<evidence type="ECO:0000313" key="4">
    <source>
        <dbReference type="Proteomes" id="UP000250140"/>
    </source>
</evidence>
<dbReference type="PANTHER" id="PTHR34144:SF8">
    <property type="entry name" value="GLYCOSYLTRANSFERASE FAMILY 69 PROTEIN"/>
    <property type="match status" value="1"/>
</dbReference>
<dbReference type="Pfam" id="PF11735">
    <property type="entry name" value="CAP59_mtransfer"/>
    <property type="match status" value="1"/>
</dbReference>
<protein>
    <submittedName>
        <fullName evidence="3">Glycosyltransferase family 69 protein</fullName>
    </submittedName>
</protein>
<evidence type="ECO:0000313" key="3">
    <source>
        <dbReference type="EMBL" id="OCL13448.1"/>
    </source>
</evidence>
<gene>
    <name evidence="3" type="ORF">AOQ84DRAFT_385403</name>
</gene>
<dbReference type="AlphaFoldDB" id="A0A8E2FAP1"/>